<proteinExistence type="predicted"/>
<dbReference type="AlphaFoldDB" id="A0A511UVK3"/>
<dbReference type="Proteomes" id="UP000321491">
    <property type="component" value="Unassembled WGS sequence"/>
</dbReference>
<keyword evidence="2" id="KW-1185">Reference proteome</keyword>
<accession>A0A511UVK3</accession>
<dbReference type="InterPro" id="IPR036638">
    <property type="entry name" value="HLH_DNA-bd_sf"/>
</dbReference>
<reference evidence="1 2" key="1">
    <citation type="submission" date="2019-07" db="EMBL/GenBank/DDBJ databases">
        <title>Whole genome shotgun sequence of Cerasibacillus quisquiliarum NBRC 102429.</title>
        <authorList>
            <person name="Hosoyama A."/>
            <person name="Uohara A."/>
            <person name="Ohji S."/>
            <person name="Ichikawa N."/>
        </authorList>
    </citation>
    <scope>NUCLEOTIDE SEQUENCE [LARGE SCALE GENOMIC DNA]</scope>
    <source>
        <strain evidence="1 2">NBRC 102429</strain>
    </source>
</reference>
<dbReference type="Pfam" id="PF09388">
    <property type="entry name" value="SpoOE-like"/>
    <property type="match status" value="1"/>
</dbReference>
<sequence length="64" mass="7448">MCTTCHLLEKIEELREEMENMVSHRGLTCPDLLALSKTLDHLLNVYSCYSVNQEYLEGYSSTEY</sequence>
<dbReference type="GO" id="GO:0043937">
    <property type="term" value="P:regulation of sporulation"/>
    <property type="evidence" value="ECO:0007669"/>
    <property type="project" value="InterPro"/>
</dbReference>
<evidence type="ECO:0000313" key="1">
    <source>
        <dbReference type="EMBL" id="GEN30594.1"/>
    </source>
</evidence>
<evidence type="ECO:0000313" key="2">
    <source>
        <dbReference type="Proteomes" id="UP000321491"/>
    </source>
</evidence>
<dbReference type="Gene3D" id="4.10.280.10">
    <property type="entry name" value="Helix-loop-helix DNA-binding domain"/>
    <property type="match status" value="1"/>
</dbReference>
<evidence type="ECO:0008006" key="3">
    <source>
        <dbReference type="Google" id="ProtNLM"/>
    </source>
</evidence>
<organism evidence="1 2">
    <name type="scientific">Cerasibacillus quisquiliarum</name>
    <dbReference type="NCBI Taxonomy" id="227865"/>
    <lineage>
        <taxon>Bacteria</taxon>
        <taxon>Bacillati</taxon>
        <taxon>Bacillota</taxon>
        <taxon>Bacilli</taxon>
        <taxon>Bacillales</taxon>
        <taxon>Bacillaceae</taxon>
        <taxon>Cerasibacillus</taxon>
    </lineage>
</organism>
<dbReference type="RefSeq" id="WP_146936026.1">
    <property type="nucleotide sequence ID" value="NZ_BJXW01000009.1"/>
</dbReference>
<dbReference type="InterPro" id="IPR037208">
    <property type="entry name" value="Spo0E-like_sf"/>
</dbReference>
<dbReference type="GO" id="GO:0046983">
    <property type="term" value="F:protein dimerization activity"/>
    <property type="evidence" value="ECO:0007669"/>
    <property type="project" value="InterPro"/>
</dbReference>
<dbReference type="OrthoDB" id="1684520at2"/>
<name>A0A511UVK3_9BACI</name>
<dbReference type="InterPro" id="IPR018540">
    <property type="entry name" value="Spo0E-like"/>
</dbReference>
<protein>
    <recommendedName>
        <fullName evidence="3">Spo0E like sporulation regulatory protein</fullName>
    </recommendedName>
</protein>
<dbReference type="EMBL" id="BJXW01000009">
    <property type="protein sequence ID" value="GEN30594.1"/>
    <property type="molecule type" value="Genomic_DNA"/>
</dbReference>
<comment type="caution">
    <text evidence="1">The sequence shown here is derived from an EMBL/GenBank/DDBJ whole genome shotgun (WGS) entry which is preliminary data.</text>
</comment>
<dbReference type="SUPFAM" id="SSF140500">
    <property type="entry name" value="BAS1536-like"/>
    <property type="match status" value="1"/>
</dbReference>
<gene>
    <name evidence="1" type="ORF">CQU01_08320</name>
</gene>